<sequence>MEGKLEKIILREQQNEINAYYIYGKLAEGLDDAHNKAILEKISNDEYKHYKYFNKRTGVELRPNKLFVGFTIFICKIFGLTFGLKLLEKAEQRGQDAYGEILDDIPEIRTFMEDEERHEMELLQMINEERLEYVGSVVLGLNDALVELTGALAGYTFAFGNSKIIALTGLITGISASFSMAASEYLSSMHNGEENALKSSVYTGISYIFTVAFLTAPYFLFANPFFSLVVTLSIAVLIILIFNYYISVAKDTPFVKRFLEMTLISLGVSAISFGVGILVKNVFGLEI</sequence>
<gene>
    <name evidence="6" type="ORF">HNR50_002872</name>
</gene>
<evidence type="ECO:0000313" key="6">
    <source>
        <dbReference type="EMBL" id="MBB6481199.1"/>
    </source>
</evidence>
<dbReference type="GO" id="GO:0012505">
    <property type="term" value="C:endomembrane system"/>
    <property type="evidence" value="ECO:0007669"/>
    <property type="project" value="UniProtKB-SubCell"/>
</dbReference>
<evidence type="ECO:0000256" key="4">
    <source>
        <dbReference type="ARBA" id="ARBA00023136"/>
    </source>
</evidence>
<name>A0A841RED1_9SPIO</name>
<organism evidence="6 7">
    <name type="scientific">Spirochaeta isovalerica</name>
    <dbReference type="NCBI Taxonomy" id="150"/>
    <lineage>
        <taxon>Bacteria</taxon>
        <taxon>Pseudomonadati</taxon>
        <taxon>Spirochaetota</taxon>
        <taxon>Spirochaetia</taxon>
        <taxon>Spirochaetales</taxon>
        <taxon>Spirochaetaceae</taxon>
        <taxon>Spirochaeta</taxon>
    </lineage>
</organism>
<evidence type="ECO:0000256" key="1">
    <source>
        <dbReference type="ARBA" id="ARBA00004127"/>
    </source>
</evidence>
<proteinExistence type="predicted"/>
<dbReference type="Pfam" id="PF01988">
    <property type="entry name" value="VIT1"/>
    <property type="match status" value="1"/>
</dbReference>
<feature type="transmembrane region" description="Helical" evidence="5">
    <location>
        <begin position="66"/>
        <end position="87"/>
    </location>
</feature>
<dbReference type="CDD" id="cd01044">
    <property type="entry name" value="Ferritin_CCC1_N"/>
    <property type="match status" value="1"/>
</dbReference>
<keyword evidence="3 5" id="KW-1133">Transmembrane helix</keyword>
<feature type="transmembrane region" description="Helical" evidence="5">
    <location>
        <begin position="199"/>
        <end position="219"/>
    </location>
</feature>
<evidence type="ECO:0000256" key="2">
    <source>
        <dbReference type="ARBA" id="ARBA00022692"/>
    </source>
</evidence>
<dbReference type="GO" id="GO:0005384">
    <property type="term" value="F:manganese ion transmembrane transporter activity"/>
    <property type="evidence" value="ECO:0007669"/>
    <property type="project" value="InterPro"/>
</dbReference>
<evidence type="ECO:0000256" key="3">
    <source>
        <dbReference type="ARBA" id="ARBA00022989"/>
    </source>
</evidence>
<dbReference type="GO" id="GO:0030026">
    <property type="term" value="P:intracellular manganese ion homeostasis"/>
    <property type="evidence" value="ECO:0007669"/>
    <property type="project" value="InterPro"/>
</dbReference>
<feature type="transmembrane region" description="Helical" evidence="5">
    <location>
        <begin position="225"/>
        <end position="246"/>
    </location>
</feature>
<dbReference type="InterPro" id="IPR008217">
    <property type="entry name" value="Ccc1_fam"/>
</dbReference>
<comment type="caution">
    <text evidence="6">The sequence shown here is derived from an EMBL/GenBank/DDBJ whole genome shotgun (WGS) entry which is preliminary data.</text>
</comment>
<comment type="subcellular location">
    <subcellularLocation>
        <location evidence="1">Endomembrane system</location>
        <topology evidence="1">Multi-pass membrane protein</topology>
    </subcellularLocation>
</comment>
<dbReference type="Proteomes" id="UP000587760">
    <property type="component" value="Unassembled WGS sequence"/>
</dbReference>
<dbReference type="CDD" id="cd02431">
    <property type="entry name" value="Ferritin_CCC1_C"/>
    <property type="match status" value="1"/>
</dbReference>
<dbReference type="RefSeq" id="WP_184747440.1">
    <property type="nucleotide sequence ID" value="NZ_JACHGJ010000005.1"/>
</dbReference>
<dbReference type="InterPro" id="IPR009078">
    <property type="entry name" value="Ferritin-like_SF"/>
</dbReference>
<protein>
    <submittedName>
        <fullName evidence="6">VIT1/CCC1 family predicted Fe2+/Mn2+ transporter</fullName>
    </submittedName>
</protein>
<dbReference type="EMBL" id="JACHGJ010000005">
    <property type="protein sequence ID" value="MBB6481199.1"/>
    <property type="molecule type" value="Genomic_DNA"/>
</dbReference>
<feature type="transmembrane region" description="Helical" evidence="5">
    <location>
        <begin position="164"/>
        <end position="187"/>
    </location>
</feature>
<evidence type="ECO:0000256" key="5">
    <source>
        <dbReference type="SAM" id="Phobius"/>
    </source>
</evidence>
<feature type="transmembrane region" description="Helical" evidence="5">
    <location>
        <begin position="258"/>
        <end position="279"/>
    </location>
</feature>
<reference evidence="6 7" key="1">
    <citation type="submission" date="2020-08" db="EMBL/GenBank/DDBJ databases">
        <title>Genomic Encyclopedia of Type Strains, Phase IV (KMG-IV): sequencing the most valuable type-strain genomes for metagenomic binning, comparative biology and taxonomic classification.</title>
        <authorList>
            <person name="Goeker M."/>
        </authorList>
    </citation>
    <scope>NUCLEOTIDE SEQUENCE [LARGE SCALE GENOMIC DNA]</scope>
    <source>
        <strain evidence="6 7">DSM 2461</strain>
    </source>
</reference>
<keyword evidence="2 5" id="KW-0812">Transmembrane</keyword>
<dbReference type="InterPro" id="IPR039376">
    <property type="entry name" value="Ferritin_CCC1_N"/>
</dbReference>
<keyword evidence="4 5" id="KW-0472">Membrane</keyword>
<keyword evidence="7" id="KW-1185">Reference proteome</keyword>
<dbReference type="SUPFAM" id="SSF47240">
    <property type="entry name" value="Ferritin-like"/>
    <property type="match status" value="1"/>
</dbReference>
<evidence type="ECO:0000313" key="7">
    <source>
        <dbReference type="Proteomes" id="UP000587760"/>
    </source>
</evidence>
<dbReference type="AlphaFoldDB" id="A0A841RED1"/>
<accession>A0A841RED1</accession>